<evidence type="ECO:0000256" key="2">
    <source>
        <dbReference type="SAM" id="MobiDB-lite"/>
    </source>
</evidence>
<dbReference type="EMBL" id="GG662448">
    <property type="protein sequence ID" value="EAS04445.1"/>
    <property type="molecule type" value="Genomic_DNA"/>
</dbReference>
<evidence type="ECO:0000313" key="3">
    <source>
        <dbReference type="EMBL" id="EAS04445.1"/>
    </source>
</evidence>
<name>I7M3W9_TETTS</name>
<organism evidence="3 4">
    <name type="scientific">Tetrahymena thermophila (strain SB210)</name>
    <dbReference type="NCBI Taxonomy" id="312017"/>
    <lineage>
        <taxon>Eukaryota</taxon>
        <taxon>Sar</taxon>
        <taxon>Alveolata</taxon>
        <taxon>Ciliophora</taxon>
        <taxon>Intramacronucleata</taxon>
        <taxon>Oligohymenophorea</taxon>
        <taxon>Hymenostomatida</taxon>
        <taxon>Tetrahymenina</taxon>
        <taxon>Tetrahymenidae</taxon>
        <taxon>Tetrahymena</taxon>
    </lineage>
</organism>
<dbReference type="HOGENOM" id="CLU_331355_0_0_1"/>
<keyword evidence="1" id="KW-0175">Coiled coil</keyword>
<keyword evidence="4" id="KW-1185">Reference proteome</keyword>
<feature type="compositionally biased region" description="Basic and acidic residues" evidence="2">
    <location>
        <begin position="1"/>
        <end position="12"/>
    </location>
</feature>
<feature type="region of interest" description="Disordered" evidence="2">
    <location>
        <begin position="1"/>
        <end position="21"/>
    </location>
</feature>
<dbReference type="RefSeq" id="XP_001024690.1">
    <property type="nucleotide sequence ID" value="XM_001024690.3"/>
</dbReference>
<sequence>MGNDHGKSDKANKNSQAKKALSKKLQTDLNQKFDKINRLMEKVMNVPIENIQYKNNLNENYQFILNFLVEEYGKFKKAKQFMLERPGPQFQRISACFESLFNMNKKDSLYQIFENSKIQDKITMTERKKLMIFYHISVLDKYQRALSMSDGSINQESLSKINENPKIYETNEELKKKQRKEFRNIVINIIKDDNYFVVNPTLQRFNQILEQNFYRDLKDKVNSNDKRSVQEFYIKMTKRLTKEEADFIYYCFQLITIVLTQNVQFLLQKILGKFVPSIFMGARDLYEQIFCGQIVEKLLFRTKNKILLQSAIYVSFVQTNQNKALNLQYDDRELNEFLQERCLSMQFTMNNKSLADGLLGRQQSIFNQNYLNISSNLNSNTLNNIDTNRNSTYLKNGSLAREKSPNIPEKKVQANQEQKTNANIKMIKQFANSRESFIIRNNPGVVQLRRHTFTNVSESIHQEKQNALDSIQEEVARQSNQFNESIFSEDIDKSEKLRAANNIQEIHEEEQQKNQIEQQQQQQNQTYIEVEDHLIKRSHLSAQYHHQAHQEHFQMEVTSEIRFSKRENNSSQPNFQSPSIQSQNQQSNYDQSQQIKQELQKKEQVDAQNLVEIFQSQNNQNFMDRDTFYGKDREALYNNKNRDTIYKIRSEKDRCFSQCLKNYLQEKYKKYLEEIYTLLEQCLYEQQFFKKIKKAFKFVVKLQDRFAKNSVNFQASALFIEEKDNWYQIISMVLKSYLIIKPESRWDLYYMNSLIQLVSMHVIENTHVQDFQEHLKDILMINETSESNLQSQVQTPIQYSEINNLEAFQDDINLQDPQFDMLYNNMRNSISGYQENYKKQITNQSFLDQNQQYLNENSLIKTSTQ</sequence>
<dbReference type="InParanoid" id="I7M3W9"/>
<feature type="compositionally biased region" description="Low complexity" evidence="2">
    <location>
        <begin position="569"/>
        <end position="597"/>
    </location>
</feature>
<dbReference type="AlphaFoldDB" id="I7M3W9"/>
<gene>
    <name evidence="3" type="ORF">TTHERM_00616200</name>
</gene>
<feature type="region of interest" description="Disordered" evidence="2">
    <location>
        <begin position="565"/>
        <end position="598"/>
    </location>
</feature>
<evidence type="ECO:0000256" key="1">
    <source>
        <dbReference type="SAM" id="Coils"/>
    </source>
</evidence>
<evidence type="ECO:0000313" key="4">
    <source>
        <dbReference type="Proteomes" id="UP000009168"/>
    </source>
</evidence>
<feature type="compositionally biased region" description="Basic and acidic residues" evidence="2">
    <location>
        <begin position="400"/>
        <end position="412"/>
    </location>
</feature>
<reference evidence="4" key="1">
    <citation type="journal article" date="2006" name="PLoS Biol.">
        <title>Macronuclear genome sequence of the ciliate Tetrahymena thermophila, a model eukaryote.</title>
        <authorList>
            <person name="Eisen J.A."/>
            <person name="Coyne R.S."/>
            <person name="Wu M."/>
            <person name="Wu D."/>
            <person name="Thiagarajan M."/>
            <person name="Wortman J.R."/>
            <person name="Badger J.H."/>
            <person name="Ren Q."/>
            <person name="Amedeo P."/>
            <person name="Jones K.M."/>
            <person name="Tallon L.J."/>
            <person name="Delcher A.L."/>
            <person name="Salzberg S.L."/>
            <person name="Silva J.C."/>
            <person name="Haas B.J."/>
            <person name="Majoros W.H."/>
            <person name="Farzad M."/>
            <person name="Carlton J.M."/>
            <person name="Smith R.K. Jr."/>
            <person name="Garg J."/>
            <person name="Pearlman R.E."/>
            <person name="Karrer K.M."/>
            <person name="Sun L."/>
            <person name="Manning G."/>
            <person name="Elde N.C."/>
            <person name="Turkewitz A.P."/>
            <person name="Asai D.J."/>
            <person name="Wilkes D.E."/>
            <person name="Wang Y."/>
            <person name="Cai H."/>
            <person name="Collins K."/>
            <person name="Stewart B.A."/>
            <person name="Lee S.R."/>
            <person name="Wilamowska K."/>
            <person name="Weinberg Z."/>
            <person name="Ruzzo W.L."/>
            <person name="Wloga D."/>
            <person name="Gaertig J."/>
            <person name="Frankel J."/>
            <person name="Tsao C.-C."/>
            <person name="Gorovsky M.A."/>
            <person name="Keeling P.J."/>
            <person name="Waller R.F."/>
            <person name="Patron N.J."/>
            <person name="Cherry J.M."/>
            <person name="Stover N.A."/>
            <person name="Krieger C.J."/>
            <person name="del Toro C."/>
            <person name="Ryder H.F."/>
            <person name="Williamson S.C."/>
            <person name="Barbeau R.A."/>
            <person name="Hamilton E.P."/>
            <person name="Orias E."/>
        </authorList>
    </citation>
    <scope>NUCLEOTIDE SEQUENCE [LARGE SCALE GENOMIC DNA]</scope>
    <source>
        <strain evidence="4">SB210</strain>
    </source>
</reference>
<proteinExistence type="predicted"/>
<dbReference type="Proteomes" id="UP000009168">
    <property type="component" value="Unassembled WGS sequence"/>
</dbReference>
<accession>I7M3W9</accession>
<feature type="coiled-coil region" evidence="1">
    <location>
        <begin position="461"/>
        <end position="526"/>
    </location>
</feature>
<feature type="region of interest" description="Disordered" evidence="2">
    <location>
        <begin position="398"/>
        <end position="417"/>
    </location>
</feature>
<dbReference type="KEGG" id="tet:TTHERM_00616200"/>
<dbReference type="GeneID" id="7838881"/>
<protein>
    <submittedName>
        <fullName evidence="3">Uncharacterized protein</fullName>
    </submittedName>
</protein>